<dbReference type="InterPro" id="IPR008942">
    <property type="entry name" value="ENTH_VHS"/>
</dbReference>
<gene>
    <name evidence="1" type="ORF">TRFO_24637</name>
</gene>
<sequence>MVLRVVERIVKTGTDSINWSEALNLIDEINNSQNNCPMIFESIHQIGVHGNRQEKINCIQFVDALFKNGNQKVIEKLEKSDSILALSDDDFTNDPFIHKILCQSSDSWLDRANEQKVLDKNFLEWQKKLFSFKFSYILTRKTALKFSQDLSMIHKLLDIFSEALISAENSNDALVQEILPNVFEADQRLKEFRATLDDPDSKNLVKYFLDYTGYTIQAYKDFEKCGKFDKDALIQFAALKVPQPGQKYHLTIVQKTPEMIEKQQNINTFFDDLLDFEVPTTQTNTQSFGQQQPNSPPVFHPLMAQQQNVNISNTLSQPVGSINPLPIQTQQHSPYQQQYPVFAPNQLPPNTQNIQLQQNYGYYHDNNPTIIQQSQFQNFPGNSTVQAQNPTFYQSSDQTSLNQQCSHMNQAINKPKNVNMDEFEFADDDNENTGISNEVFASFLNNITPKIK</sequence>
<dbReference type="VEuPathDB" id="TrichDB:TRFO_24637"/>
<reference evidence="1" key="1">
    <citation type="submission" date="2016-10" db="EMBL/GenBank/DDBJ databases">
        <authorList>
            <person name="Benchimol M."/>
            <person name="Almeida L.G."/>
            <person name="Vasconcelos A.T."/>
            <person name="Perreira-Neves A."/>
            <person name="Rosa I.A."/>
            <person name="Tasca T."/>
            <person name="Bogo M.R."/>
            <person name="de Souza W."/>
        </authorList>
    </citation>
    <scope>NUCLEOTIDE SEQUENCE [LARGE SCALE GENOMIC DNA]</scope>
    <source>
        <strain evidence="1">K</strain>
    </source>
</reference>
<protein>
    <recommendedName>
        <fullName evidence="3">VHS domain-containing protein</fullName>
    </recommendedName>
</protein>
<dbReference type="Gene3D" id="1.25.40.90">
    <property type="match status" value="1"/>
</dbReference>
<dbReference type="AlphaFoldDB" id="A0A1J4KC52"/>
<evidence type="ECO:0000313" key="2">
    <source>
        <dbReference type="Proteomes" id="UP000179807"/>
    </source>
</evidence>
<proteinExistence type="predicted"/>
<dbReference type="RefSeq" id="XP_068360374.1">
    <property type="nucleotide sequence ID" value="XM_068503869.1"/>
</dbReference>
<dbReference type="GeneID" id="94838573"/>
<evidence type="ECO:0000313" key="1">
    <source>
        <dbReference type="EMBL" id="OHT07238.1"/>
    </source>
</evidence>
<dbReference type="Proteomes" id="UP000179807">
    <property type="component" value="Unassembled WGS sequence"/>
</dbReference>
<evidence type="ECO:0008006" key="3">
    <source>
        <dbReference type="Google" id="ProtNLM"/>
    </source>
</evidence>
<dbReference type="OrthoDB" id="10604111at2759"/>
<name>A0A1J4KC52_9EUKA</name>
<comment type="caution">
    <text evidence="1">The sequence shown here is derived from an EMBL/GenBank/DDBJ whole genome shotgun (WGS) entry which is preliminary data.</text>
</comment>
<dbReference type="EMBL" id="MLAK01000703">
    <property type="protein sequence ID" value="OHT07238.1"/>
    <property type="molecule type" value="Genomic_DNA"/>
</dbReference>
<accession>A0A1J4KC52</accession>
<keyword evidence="2" id="KW-1185">Reference proteome</keyword>
<organism evidence="1 2">
    <name type="scientific">Tritrichomonas foetus</name>
    <dbReference type="NCBI Taxonomy" id="1144522"/>
    <lineage>
        <taxon>Eukaryota</taxon>
        <taxon>Metamonada</taxon>
        <taxon>Parabasalia</taxon>
        <taxon>Tritrichomonadida</taxon>
        <taxon>Tritrichomonadidae</taxon>
        <taxon>Tritrichomonas</taxon>
    </lineage>
</organism>